<dbReference type="Proteomes" id="UP000295741">
    <property type="component" value="Unassembled WGS sequence"/>
</dbReference>
<gene>
    <name evidence="1" type="ORF">BC659_2510</name>
</gene>
<organism evidence="1 2">
    <name type="scientific">Sediminibacterium goheungense</name>
    <dbReference type="NCBI Taxonomy" id="1086393"/>
    <lineage>
        <taxon>Bacteria</taxon>
        <taxon>Pseudomonadati</taxon>
        <taxon>Bacteroidota</taxon>
        <taxon>Chitinophagia</taxon>
        <taxon>Chitinophagales</taxon>
        <taxon>Chitinophagaceae</taxon>
        <taxon>Sediminibacterium</taxon>
    </lineage>
</organism>
<sequence>MKTNIKNIMAGICFLGLLSSCIKQVDKTFTGETVVEIDAAVLNSSNSVAGYPVISRIPVAGRPAATTDSTLRRLNARNIEIRLNLVGPQSNTDRTIGYKIITTSPLTTFAFPATASGQTPTASAATLNVSSAVIGTHVGTLTGVCTVPAGSSFGIISVNILPGTSSAGQARFLGIQLDSTGTLRPNPNYNKLGLVIDQR</sequence>
<keyword evidence="2" id="KW-1185">Reference proteome</keyword>
<proteinExistence type="predicted"/>
<comment type="caution">
    <text evidence="1">The sequence shown here is derived from an EMBL/GenBank/DDBJ whole genome shotgun (WGS) entry which is preliminary data.</text>
</comment>
<dbReference type="OrthoDB" id="1094864at2"/>
<accession>A0A4R6IWT7</accession>
<evidence type="ECO:0008006" key="3">
    <source>
        <dbReference type="Google" id="ProtNLM"/>
    </source>
</evidence>
<evidence type="ECO:0000313" key="1">
    <source>
        <dbReference type="EMBL" id="TDO27189.1"/>
    </source>
</evidence>
<dbReference type="EMBL" id="SNWP01000011">
    <property type="protein sequence ID" value="TDO27189.1"/>
    <property type="molecule type" value="Genomic_DNA"/>
</dbReference>
<evidence type="ECO:0000313" key="2">
    <source>
        <dbReference type="Proteomes" id="UP000295741"/>
    </source>
</evidence>
<protein>
    <recommendedName>
        <fullName evidence="3">DUF4843 domain-containing protein</fullName>
    </recommendedName>
</protein>
<dbReference type="RefSeq" id="WP_133475051.1">
    <property type="nucleotide sequence ID" value="NZ_SNWP01000011.1"/>
</dbReference>
<dbReference type="AlphaFoldDB" id="A0A4R6IWT7"/>
<reference evidence="1 2" key="1">
    <citation type="submission" date="2019-03" db="EMBL/GenBank/DDBJ databases">
        <title>Genomic Encyclopedia of Archaeal and Bacterial Type Strains, Phase II (KMG-II): from individual species to whole genera.</title>
        <authorList>
            <person name="Goeker M."/>
        </authorList>
    </citation>
    <scope>NUCLEOTIDE SEQUENCE [LARGE SCALE GENOMIC DNA]</scope>
    <source>
        <strain evidence="1 2">DSM 28323</strain>
    </source>
</reference>
<dbReference type="PROSITE" id="PS51257">
    <property type="entry name" value="PROKAR_LIPOPROTEIN"/>
    <property type="match status" value="1"/>
</dbReference>
<name>A0A4R6IWT7_9BACT</name>